<feature type="non-terminal residue" evidence="2">
    <location>
        <position position="1"/>
    </location>
</feature>
<feature type="compositionally biased region" description="Polar residues" evidence="1">
    <location>
        <begin position="80"/>
        <end position="91"/>
    </location>
</feature>
<dbReference type="EMBL" id="CAVNYO010000399">
    <property type="protein sequence ID" value="CAK5273826.1"/>
    <property type="molecule type" value="Genomic_DNA"/>
</dbReference>
<proteinExistence type="predicted"/>
<evidence type="ECO:0000256" key="1">
    <source>
        <dbReference type="SAM" id="MobiDB-lite"/>
    </source>
</evidence>
<feature type="compositionally biased region" description="Basic residues" evidence="1">
    <location>
        <begin position="48"/>
        <end position="59"/>
    </location>
</feature>
<evidence type="ECO:0000313" key="3">
    <source>
        <dbReference type="Proteomes" id="UP001295794"/>
    </source>
</evidence>
<comment type="caution">
    <text evidence="2">The sequence shown here is derived from an EMBL/GenBank/DDBJ whole genome shotgun (WGS) entry which is preliminary data.</text>
</comment>
<feature type="non-terminal residue" evidence="2">
    <location>
        <position position="147"/>
    </location>
</feature>
<sequence>PSVSIRLEVCLSCLTQSPSPHLDPLVARLQAMESPNPNQRLPQSSRTYHSRQTRQKCRQMRSTLHPGATNATSGRRCGSSVESGYRSQPNQAGGLDSCQHSPCINGQLATTLEIDAPALSHSSIYNPDISLSTWRGAVLLHLHCCPP</sequence>
<dbReference type="Proteomes" id="UP001295794">
    <property type="component" value="Unassembled WGS sequence"/>
</dbReference>
<gene>
    <name evidence="2" type="ORF">MYCIT1_LOCUS20566</name>
</gene>
<feature type="compositionally biased region" description="Polar residues" evidence="1">
    <location>
        <begin position="35"/>
        <end position="47"/>
    </location>
</feature>
<accession>A0AAD2HF83</accession>
<protein>
    <submittedName>
        <fullName evidence="2">Uncharacterized protein</fullName>
    </submittedName>
</protein>
<keyword evidence="3" id="KW-1185">Reference proteome</keyword>
<feature type="region of interest" description="Disordered" evidence="1">
    <location>
        <begin position="35"/>
        <end position="96"/>
    </location>
</feature>
<dbReference type="AlphaFoldDB" id="A0AAD2HF83"/>
<organism evidence="2 3">
    <name type="scientific">Mycena citricolor</name>
    <dbReference type="NCBI Taxonomy" id="2018698"/>
    <lineage>
        <taxon>Eukaryota</taxon>
        <taxon>Fungi</taxon>
        <taxon>Dikarya</taxon>
        <taxon>Basidiomycota</taxon>
        <taxon>Agaricomycotina</taxon>
        <taxon>Agaricomycetes</taxon>
        <taxon>Agaricomycetidae</taxon>
        <taxon>Agaricales</taxon>
        <taxon>Marasmiineae</taxon>
        <taxon>Mycenaceae</taxon>
        <taxon>Mycena</taxon>
    </lineage>
</organism>
<evidence type="ECO:0000313" key="2">
    <source>
        <dbReference type="EMBL" id="CAK5273826.1"/>
    </source>
</evidence>
<name>A0AAD2HF83_9AGAR</name>
<reference evidence="2" key="1">
    <citation type="submission" date="2023-11" db="EMBL/GenBank/DDBJ databases">
        <authorList>
            <person name="De Vega J J."/>
            <person name="De Vega J J."/>
        </authorList>
    </citation>
    <scope>NUCLEOTIDE SEQUENCE</scope>
</reference>